<protein>
    <submittedName>
        <fullName evidence="2">Uncharacterized protein</fullName>
    </submittedName>
</protein>
<dbReference type="AlphaFoldDB" id="A0A2J8AFN6"/>
<feature type="compositionally biased region" description="Low complexity" evidence="1">
    <location>
        <begin position="496"/>
        <end position="507"/>
    </location>
</feature>
<sequence length="566" mass="59870">MLAIAPGAFLPTSAFQPLAEAVQASAPHLRLWVGILKIDTMALMTLYGGPAAMSSDGFRAASKAVSDADAYRKLLKQMLERATAMGFAPRMEGPARTGNLVVLCQSAGGMAYPDIARTSAAATILLGTKIKVGDYFRHILLSMEAWPRPLMALSGELDGQMRWPWDAPYIAETAAMATKFGGRYVAVNKPVIWIPGLNHGNTSNGVVNTPRGDVAAGVTEHSACMKVLGAHVASFLTAHLAPSEQGRAEAEDALLAAVQASTRHTAPYCAALGLGDVAAPFAEALPPREAASGPWRAGVLSGAGRSAGQADSIAVHPGVVAAAEQHAVSMQRQVLAALPAEALERLTIVATAHTHVDTLLYSQPVLSPLRDGRWLLTVHVLLHFRSLEAERAHLCSQAPEHWLKLKCAQMVAAMLGLPDPAQYGTPAPAELNRATLQQALSAVPATVAARYEKLGRKLEFEDDMDAMASGPASPEVFVRQSRILFRHPPAPPAPAGPDAGHAAAPAQAAGTVKVSSPFVLVPPPADVASKPLTTRFMGPFYTKIMSIAQAMEWVWLDSLREVDSPW</sequence>
<reference evidence="2 3" key="1">
    <citation type="journal article" date="2017" name="Mol. Biol. Evol.">
        <title>The 4-celled Tetrabaena socialis nuclear genome reveals the essential components for genetic control of cell number at the origin of multicellularity in the volvocine lineage.</title>
        <authorList>
            <person name="Featherston J."/>
            <person name="Arakaki Y."/>
            <person name="Hanschen E.R."/>
            <person name="Ferris P.J."/>
            <person name="Michod R.E."/>
            <person name="Olson B.J.S.C."/>
            <person name="Nozaki H."/>
            <person name="Durand P.M."/>
        </authorList>
    </citation>
    <scope>NUCLEOTIDE SEQUENCE [LARGE SCALE GENOMIC DNA]</scope>
    <source>
        <strain evidence="2 3">NIES-571</strain>
    </source>
</reference>
<dbReference type="EMBL" id="PGGS01000033">
    <property type="protein sequence ID" value="PNH11302.1"/>
    <property type="molecule type" value="Genomic_DNA"/>
</dbReference>
<evidence type="ECO:0000313" key="2">
    <source>
        <dbReference type="EMBL" id="PNH11302.1"/>
    </source>
</evidence>
<keyword evidence="3" id="KW-1185">Reference proteome</keyword>
<dbReference type="OrthoDB" id="528424at2759"/>
<proteinExistence type="predicted"/>
<evidence type="ECO:0000313" key="3">
    <source>
        <dbReference type="Proteomes" id="UP000236333"/>
    </source>
</evidence>
<dbReference type="Proteomes" id="UP000236333">
    <property type="component" value="Unassembled WGS sequence"/>
</dbReference>
<feature type="non-terminal residue" evidence="2">
    <location>
        <position position="566"/>
    </location>
</feature>
<organism evidence="2 3">
    <name type="scientific">Tetrabaena socialis</name>
    <dbReference type="NCBI Taxonomy" id="47790"/>
    <lineage>
        <taxon>Eukaryota</taxon>
        <taxon>Viridiplantae</taxon>
        <taxon>Chlorophyta</taxon>
        <taxon>core chlorophytes</taxon>
        <taxon>Chlorophyceae</taxon>
        <taxon>CS clade</taxon>
        <taxon>Chlamydomonadales</taxon>
        <taxon>Tetrabaenaceae</taxon>
        <taxon>Tetrabaena</taxon>
    </lineage>
</organism>
<comment type="caution">
    <text evidence="2">The sequence shown here is derived from an EMBL/GenBank/DDBJ whole genome shotgun (WGS) entry which is preliminary data.</text>
</comment>
<name>A0A2J8AFN6_9CHLO</name>
<gene>
    <name evidence="2" type="ORF">TSOC_001910</name>
</gene>
<feature type="region of interest" description="Disordered" evidence="1">
    <location>
        <begin position="488"/>
        <end position="507"/>
    </location>
</feature>
<accession>A0A2J8AFN6</accession>
<evidence type="ECO:0000256" key="1">
    <source>
        <dbReference type="SAM" id="MobiDB-lite"/>
    </source>
</evidence>